<dbReference type="AlphaFoldDB" id="A0A3P7P960"/>
<evidence type="ECO:0000313" key="1">
    <source>
        <dbReference type="EMBL" id="VDN46723.1"/>
    </source>
</evidence>
<evidence type="ECO:0000313" key="2">
    <source>
        <dbReference type="Proteomes" id="UP000279029"/>
    </source>
</evidence>
<sequence length="108" mass="12673">MKTLNDEHTTTYFTLGTYRLRHPLFLLFKPTLVLKRGKKGKKLQGTLKWLGFIRKLRLIKEKETELVFETTIDIILIDVVIHFYNTTALEGLIDTPIGHLRFTGKWTK</sequence>
<gene>
    <name evidence="1" type="ORF">PATL70BA_0849</name>
</gene>
<dbReference type="Proteomes" id="UP000279029">
    <property type="component" value="Chromosome"/>
</dbReference>
<keyword evidence="2" id="KW-1185">Reference proteome</keyword>
<protein>
    <submittedName>
        <fullName evidence="1">Uncharacterized protein</fullName>
    </submittedName>
</protein>
<dbReference type="RefSeq" id="WP_125136177.1">
    <property type="nucleotide sequence ID" value="NZ_LR130778.1"/>
</dbReference>
<dbReference type="EMBL" id="LR130778">
    <property type="protein sequence ID" value="VDN46723.1"/>
    <property type="molecule type" value="Genomic_DNA"/>
</dbReference>
<reference evidence="1 2" key="1">
    <citation type="submission" date="2018-09" db="EMBL/GenBank/DDBJ databases">
        <authorList>
            <person name="Postec A."/>
        </authorList>
    </citation>
    <scope>NUCLEOTIDE SEQUENCE [LARGE SCALE GENOMIC DNA]</scope>
    <source>
        <strain evidence="1">70B-A</strain>
    </source>
</reference>
<name>A0A3P7P960_9FIRM</name>
<proteinExistence type="predicted"/>
<accession>A0A3P7P960</accession>
<organism evidence="1 2">
    <name type="scientific">Petrocella atlantisensis</name>
    <dbReference type="NCBI Taxonomy" id="2173034"/>
    <lineage>
        <taxon>Bacteria</taxon>
        <taxon>Bacillati</taxon>
        <taxon>Bacillota</taxon>
        <taxon>Clostridia</taxon>
        <taxon>Lachnospirales</taxon>
        <taxon>Vallitaleaceae</taxon>
        <taxon>Petrocella</taxon>
    </lineage>
</organism>
<dbReference type="KEGG" id="cbar:PATL70BA_0849"/>